<dbReference type="Proteomes" id="UP000044602">
    <property type="component" value="Unassembled WGS sequence"/>
</dbReference>
<name>A0A0G4KXL2_VERLO</name>
<gene>
    <name evidence="1" type="ORF">BN1708_017266</name>
</gene>
<proteinExistence type="predicted"/>
<evidence type="ECO:0000313" key="1">
    <source>
        <dbReference type="EMBL" id="CRK14518.1"/>
    </source>
</evidence>
<dbReference type="EMBL" id="CVQH01005581">
    <property type="protein sequence ID" value="CRK14518.1"/>
    <property type="molecule type" value="Genomic_DNA"/>
</dbReference>
<organism evidence="1 2">
    <name type="scientific">Verticillium longisporum</name>
    <name type="common">Verticillium dahliae var. longisporum</name>
    <dbReference type="NCBI Taxonomy" id="100787"/>
    <lineage>
        <taxon>Eukaryota</taxon>
        <taxon>Fungi</taxon>
        <taxon>Dikarya</taxon>
        <taxon>Ascomycota</taxon>
        <taxon>Pezizomycotina</taxon>
        <taxon>Sordariomycetes</taxon>
        <taxon>Hypocreomycetidae</taxon>
        <taxon>Glomerellales</taxon>
        <taxon>Plectosphaerellaceae</taxon>
        <taxon>Verticillium</taxon>
    </lineage>
</organism>
<evidence type="ECO:0000313" key="2">
    <source>
        <dbReference type="Proteomes" id="UP000044602"/>
    </source>
</evidence>
<keyword evidence="2" id="KW-1185">Reference proteome</keyword>
<protein>
    <submittedName>
        <fullName evidence="1">Uncharacterized protein</fullName>
    </submittedName>
</protein>
<sequence length="22" mass="2451">MTTGSDVDRIIDNARHHAVSRV</sequence>
<accession>A0A0G4KXL2</accession>
<dbReference type="AlphaFoldDB" id="A0A0G4KXL2"/>
<reference evidence="1 2" key="1">
    <citation type="submission" date="2015-05" db="EMBL/GenBank/DDBJ databases">
        <authorList>
            <person name="Wang D.B."/>
            <person name="Wang M."/>
        </authorList>
    </citation>
    <scope>NUCLEOTIDE SEQUENCE [LARGE SCALE GENOMIC DNA]</scope>
    <source>
        <strain evidence="1">VL1</strain>
    </source>
</reference>